<dbReference type="Proteomes" id="UP000000600">
    <property type="component" value="Unassembled WGS sequence"/>
</dbReference>
<evidence type="ECO:0000313" key="2">
    <source>
        <dbReference type="Proteomes" id="UP000000600"/>
    </source>
</evidence>
<dbReference type="HOGENOM" id="CLU_2459562_0_0_1"/>
<gene>
    <name evidence="1" type="ORF">GSPATT00024995001</name>
</gene>
<protein>
    <submittedName>
        <fullName evidence="1">Uncharacterized protein</fullName>
    </submittedName>
</protein>
<dbReference type="EMBL" id="CT868667">
    <property type="protein sequence ID" value="CAK92263.1"/>
    <property type="molecule type" value="Genomic_DNA"/>
</dbReference>
<dbReference type="RefSeq" id="XP_001459660.1">
    <property type="nucleotide sequence ID" value="XM_001459623.1"/>
</dbReference>
<evidence type="ECO:0000313" key="1">
    <source>
        <dbReference type="EMBL" id="CAK92263.1"/>
    </source>
</evidence>
<dbReference type="InParanoid" id="A0EAE6"/>
<sequence length="89" mass="10516">MFGFGQSIFGFGRRSNKFNKTKTTYSRYSSLKLIKFNCLQIQISLVLCFYWHQSKTVSFLNIILIQFLRDIKNIRGICYVMQSQSTKIK</sequence>
<dbReference type="GeneID" id="5045445"/>
<organism evidence="1 2">
    <name type="scientific">Paramecium tetraurelia</name>
    <dbReference type="NCBI Taxonomy" id="5888"/>
    <lineage>
        <taxon>Eukaryota</taxon>
        <taxon>Sar</taxon>
        <taxon>Alveolata</taxon>
        <taxon>Ciliophora</taxon>
        <taxon>Intramacronucleata</taxon>
        <taxon>Oligohymenophorea</taxon>
        <taxon>Peniculida</taxon>
        <taxon>Parameciidae</taxon>
        <taxon>Paramecium</taxon>
    </lineage>
</organism>
<reference evidence="1 2" key="1">
    <citation type="journal article" date="2006" name="Nature">
        <title>Global trends of whole-genome duplications revealed by the ciliate Paramecium tetraurelia.</title>
        <authorList>
            <consortium name="Genoscope"/>
            <person name="Aury J.-M."/>
            <person name="Jaillon O."/>
            <person name="Duret L."/>
            <person name="Noel B."/>
            <person name="Jubin C."/>
            <person name="Porcel B.M."/>
            <person name="Segurens B."/>
            <person name="Daubin V."/>
            <person name="Anthouard V."/>
            <person name="Aiach N."/>
            <person name="Arnaiz O."/>
            <person name="Billaut A."/>
            <person name="Beisson J."/>
            <person name="Blanc I."/>
            <person name="Bouhouche K."/>
            <person name="Camara F."/>
            <person name="Duharcourt S."/>
            <person name="Guigo R."/>
            <person name="Gogendeau D."/>
            <person name="Katinka M."/>
            <person name="Keller A.-M."/>
            <person name="Kissmehl R."/>
            <person name="Klotz C."/>
            <person name="Koll F."/>
            <person name="Le Moue A."/>
            <person name="Lepere C."/>
            <person name="Malinsky S."/>
            <person name="Nowacki M."/>
            <person name="Nowak J.K."/>
            <person name="Plattner H."/>
            <person name="Poulain J."/>
            <person name="Ruiz F."/>
            <person name="Serrano V."/>
            <person name="Zagulski M."/>
            <person name="Dessen P."/>
            <person name="Betermier M."/>
            <person name="Weissenbach J."/>
            <person name="Scarpelli C."/>
            <person name="Schachter V."/>
            <person name="Sperling L."/>
            <person name="Meyer E."/>
            <person name="Cohen J."/>
            <person name="Wincker P."/>
        </authorList>
    </citation>
    <scope>NUCLEOTIDE SEQUENCE [LARGE SCALE GENOMIC DNA]</scope>
    <source>
        <strain evidence="1 2">Stock d4-2</strain>
    </source>
</reference>
<dbReference type="KEGG" id="ptm:GSPATT00024995001"/>
<name>A0EAE6_PARTE</name>
<proteinExistence type="predicted"/>
<dbReference type="AlphaFoldDB" id="A0EAE6"/>
<keyword evidence="2" id="KW-1185">Reference proteome</keyword>
<accession>A0EAE6</accession>